<dbReference type="Proteomes" id="UP000824469">
    <property type="component" value="Unassembled WGS sequence"/>
</dbReference>
<keyword evidence="5" id="KW-0175">Coiled coil</keyword>
<comment type="subcellular location">
    <subcellularLocation>
        <location evidence="1">Membrane</location>
    </subcellularLocation>
</comment>
<reference evidence="8 9" key="1">
    <citation type="journal article" date="2021" name="Nat. Plants">
        <title>The Taxus genome provides insights into paclitaxel biosynthesis.</title>
        <authorList>
            <person name="Xiong X."/>
            <person name="Gou J."/>
            <person name="Liao Q."/>
            <person name="Li Y."/>
            <person name="Zhou Q."/>
            <person name="Bi G."/>
            <person name="Li C."/>
            <person name="Du R."/>
            <person name="Wang X."/>
            <person name="Sun T."/>
            <person name="Guo L."/>
            <person name="Liang H."/>
            <person name="Lu P."/>
            <person name="Wu Y."/>
            <person name="Zhang Z."/>
            <person name="Ro D.K."/>
            <person name="Shang Y."/>
            <person name="Huang S."/>
            <person name="Yan J."/>
        </authorList>
    </citation>
    <scope>NUCLEOTIDE SEQUENCE [LARGE SCALE GENOMIC DNA]</scope>
    <source>
        <strain evidence="8">Ta-2019</strain>
    </source>
</reference>
<keyword evidence="4" id="KW-0472">Membrane</keyword>
<evidence type="ECO:0000256" key="1">
    <source>
        <dbReference type="ARBA" id="ARBA00004370"/>
    </source>
</evidence>
<evidence type="ECO:0000256" key="5">
    <source>
        <dbReference type="SAM" id="Coils"/>
    </source>
</evidence>
<dbReference type="AlphaFoldDB" id="A0AA38FY38"/>
<dbReference type="EMBL" id="JAHRHJ020000006">
    <property type="protein sequence ID" value="KAH9312323.1"/>
    <property type="molecule type" value="Genomic_DNA"/>
</dbReference>
<dbReference type="PANTHER" id="PTHR31422">
    <property type="entry name" value="BNAANNG28530D PROTEIN"/>
    <property type="match status" value="1"/>
</dbReference>
<dbReference type="PROSITE" id="PS51775">
    <property type="entry name" value="GTD_BINDING"/>
    <property type="match status" value="1"/>
</dbReference>
<organism evidence="8 9">
    <name type="scientific">Taxus chinensis</name>
    <name type="common">Chinese yew</name>
    <name type="synonym">Taxus wallichiana var. chinensis</name>
    <dbReference type="NCBI Taxonomy" id="29808"/>
    <lineage>
        <taxon>Eukaryota</taxon>
        <taxon>Viridiplantae</taxon>
        <taxon>Streptophyta</taxon>
        <taxon>Embryophyta</taxon>
        <taxon>Tracheophyta</taxon>
        <taxon>Spermatophyta</taxon>
        <taxon>Pinopsida</taxon>
        <taxon>Pinidae</taxon>
        <taxon>Conifers II</taxon>
        <taxon>Cupressales</taxon>
        <taxon>Taxaceae</taxon>
        <taxon>Taxus</taxon>
    </lineage>
</organism>
<keyword evidence="2" id="KW-0812">Transmembrane</keyword>
<keyword evidence="3" id="KW-1133">Transmembrane helix</keyword>
<evidence type="ECO:0000313" key="8">
    <source>
        <dbReference type="EMBL" id="KAH9312323.1"/>
    </source>
</evidence>
<dbReference type="Pfam" id="PF04576">
    <property type="entry name" value="Zein-binding"/>
    <property type="match status" value="1"/>
</dbReference>
<proteinExistence type="predicted"/>
<feature type="coiled-coil region" evidence="5">
    <location>
        <begin position="37"/>
        <end position="71"/>
    </location>
</feature>
<feature type="non-terminal residue" evidence="8">
    <location>
        <position position="1"/>
    </location>
</feature>
<evidence type="ECO:0000259" key="7">
    <source>
        <dbReference type="PROSITE" id="PS51775"/>
    </source>
</evidence>
<feature type="coiled-coil region" evidence="5">
    <location>
        <begin position="108"/>
        <end position="135"/>
    </location>
</feature>
<feature type="non-terminal residue" evidence="8">
    <location>
        <position position="331"/>
    </location>
</feature>
<feature type="region of interest" description="Disordered" evidence="6">
    <location>
        <begin position="1"/>
        <end position="24"/>
    </location>
</feature>
<evidence type="ECO:0000256" key="2">
    <source>
        <dbReference type="ARBA" id="ARBA00022692"/>
    </source>
</evidence>
<sequence>ASDLYAKDTSDEVSPSDNCHRLERTSSLPELDGLYTISNLVIELREEREARKALSLELDKERSAAQTAAEEALAMITRIQSEKASTEMEARQFKRIVEEKSVYDEEAIEIFKEILVRLERERLDLKDEVEMHRRSLVRDRSDKWERGSYAESNEDNLSIHDVHVVQTPTKRDPEKNMVSVSPLTLGRHNRSDLLQGIAENALTNDRLRDVNCAGISSGYEYESPESSERKTRNMYDNGLEGMPSYDLRTKVMILRDKARMKAEDEIEHLSERLLALLASRESAISSVEHMNKEKFQRNMLEDIAQSLRDIHRSKEGREHLLQESLPSESGK</sequence>
<feature type="compositionally biased region" description="Basic and acidic residues" evidence="6">
    <location>
        <begin position="1"/>
        <end position="10"/>
    </location>
</feature>
<comment type="caution">
    <text evidence="8">The sequence shown here is derived from an EMBL/GenBank/DDBJ whole genome shotgun (WGS) entry which is preliminary data.</text>
</comment>
<evidence type="ECO:0000256" key="4">
    <source>
        <dbReference type="ARBA" id="ARBA00023136"/>
    </source>
</evidence>
<dbReference type="PANTHER" id="PTHR31422:SF3">
    <property type="entry name" value="GTD-BINDING DOMAIN-CONTAINING PROTEIN"/>
    <property type="match status" value="1"/>
</dbReference>
<feature type="domain" description="GTD-binding" evidence="7">
    <location>
        <begin position="35"/>
        <end position="133"/>
    </location>
</feature>
<accession>A0AA38FY38</accession>
<dbReference type="InterPro" id="IPR007656">
    <property type="entry name" value="GTD-bd"/>
</dbReference>
<evidence type="ECO:0000256" key="3">
    <source>
        <dbReference type="ARBA" id="ARBA00022989"/>
    </source>
</evidence>
<evidence type="ECO:0000256" key="6">
    <source>
        <dbReference type="SAM" id="MobiDB-lite"/>
    </source>
</evidence>
<gene>
    <name evidence="8" type="ORF">KI387_027358</name>
</gene>
<protein>
    <recommendedName>
        <fullName evidence="7">GTD-binding domain-containing protein</fullName>
    </recommendedName>
</protein>
<evidence type="ECO:0000313" key="9">
    <source>
        <dbReference type="Proteomes" id="UP000824469"/>
    </source>
</evidence>
<dbReference type="GO" id="GO:0016020">
    <property type="term" value="C:membrane"/>
    <property type="evidence" value="ECO:0007669"/>
    <property type="project" value="UniProtKB-SubCell"/>
</dbReference>
<name>A0AA38FY38_TAXCH</name>
<dbReference type="GO" id="GO:0080115">
    <property type="term" value="F:myosin XI tail binding"/>
    <property type="evidence" value="ECO:0007669"/>
    <property type="project" value="UniProtKB-ARBA"/>
</dbReference>
<keyword evidence="9" id="KW-1185">Reference proteome</keyword>